<keyword evidence="4 8" id="KW-0418">Kinase</keyword>
<dbReference type="AlphaFoldDB" id="A0A7K0DXS4"/>
<reference evidence="8 9" key="1">
    <citation type="submission" date="2019-10" db="EMBL/GenBank/DDBJ databases">
        <title>Nocardia macrotermitis sp. nov. and Nocardia aurantia sp. nov., isolated from the gut of fungus growing-termite Macrotermes natalensis.</title>
        <authorList>
            <person name="Benndorf R."/>
            <person name="Schwitalla J."/>
            <person name="Martin K."/>
            <person name="De Beer W."/>
            <person name="Kaster A.-K."/>
            <person name="Vollmers J."/>
            <person name="Poulsen M."/>
            <person name="Beemelmanns C."/>
        </authorList>
    </citation>
    <scope>NUCLEOTIDE SEQUENCE [LARGE SCALE GENOMIC DNA]</scope>
    <source>
        <strain evidence="8 9">RB56</strain>
    </source>
</reference>
<dbReference type="Pfam" id="PF00294">
    <property type="entry name" value="PfkB"/>
    <property type="match status" value="1"/>
</dbReference>
<evidence type="ECO:0000256" key="5">
    <source>
        <dbReference type="ARBA" id="ARBA00022840"/>
    </source>
</evidence>
<evidence type="ECO:0000256" key="6">
    <source>
        <dbReference type="SAM" id="MobiDB-lite"/>
    </source>
</evidence>
<dbReference type="InterPro" id="IPR011611">
    <property type="entry name" value="PfkB_dom"/>
</dbReference>
<dbReference type="InterPro" id="IPR023314">
    <property type="entry name" value="Myo_inos_IolC-like_sf"/>
</dbReference>
<evidence type="ECO:0000256" key="4">
    <source>
        <dbReference type="ARBA" id="ARBA00022777"/>
    </source>
</evidence>
<dbReference type="EMBL" id="WEGI01000011">
    <property type="protein sequence ID" value="MQY29654.1"/>
    <property type="molecule type" value="Genomic_DNA"/>
</dbReference>
<evidence type="ECO:0000256" key="1">
    <source>
        <dbReference type="ARBA" id="ARBA00010688"/>
    </source>
</evidence>
<dbReference type="SUPFAM" id="SSF53613">
    <property type="entry name" value="Ribokinase-like"/>
    <property type="match status" value="1"/>
</dbReference>
<evidence type="ECO:0000256" key="2">
    <source>
        <dbReference type="ARBA" id="ARBA00022679"/>
    </source>
</evidence>
<keyword evidence="3" id="KW-0547">Nucleotide-binding</keyword>
<dbReference type="PANTHER" id="PTHR43085:SF49">
    <property type="entry name" value="5-DEHYDRO-2-DEOXYGLUCONOKINASE"/>
    <property type="match status" value="1"/>
</dbReference>
<keyword evidence="5" id="KW-0067">ATP-binding</keyword>
<dbReference type="Gene3D" id="3.40.1190.20">
    <property type="match status" value="1"/>
</dbReference>
<name>A0A7K0DXS4_9NOCA</name>
<evidence type="ECO:0000256" key="3">
    <source>
        <dbReference type="ARBA" id="ARBA00022741"/>
    </source>
</evidence>
<dbReference type="Proteomes" id="UP000431401">
    <property type="component" value="Unassembled WGS sequence"/>
</dbReference>
<dbReference type="InterPro" id="IPR029056">
    <property type="entry name" value="Ribokinase-like"/>
</dbReference>
<keyword evidence="9" id="KW-1185">Reference proteome</keyword>
<dbReference type="PANTHER" id="PTHR43085">
    <property type="entry name" value="HEXOKINASE FAMILY MEMBER"/>
    <property type="match status" value="1"/>
</dbReference>
<evidence type="ECO:0000259" key="7">
    <source>
        <dbReference type="Pfam" id="PF00294"/>
    </source>
</evidence>
<comment type="similarity">
    <text evidence="1">Belongs to the carbohydrate kinase PfkB family.</text>
</comment>
<dbReference type="InterPro" id="IPR050306">
    <property type="entry name" value="PfkB_Carbo_kinase"/>
</dbReference>
<comment type="caution">
    <text evidence="8">The sequence shown here is derived from an EMBL/GenBank/DDBJ whole genome shotgun (WGS) entry which is preliminary data.</text>
</comment>
<sequence length="336" mass="34972">MSGPGGIPGADGTPGGFGTSPGGFGGLPEALTIGRVGVDLYPEQSGVRLAEVRTFAKSLGGTATNVAVAAARLGRRTAVLTKVGPDGFGDYVRIALREFGVSPDHVATAPNLQTPVVFCELNPPADPPLLFYRAPIAPDLTLTPADVPWEVVDDVPLLWVTGTGVSAEPARGTQHEVLRRRARRTHTVLDIDYRPMFWPDVGTAGREIGAMIDHVTVVVGNRTEMQVAVGTADPDAAADRLLARGIQLAVVKRGADGVLVATESERWTVPPCRVEVVCGLGAGDGFGGALIHGLLAGWDPHRIAIYANAAGALVASRLACADAMPTTAEIENLLCE</sequence>
<dbReference type="GO" id="GO:0047590">
    <property type="term" value="F:5-dehydro-2-deoxygluconokinase activity"/>
    <property type="evidence" value="ECO:0007669"/>
    <property type="project" value="UniProtKB-EC"/>
</dbReference>
<dbReference type="NCBIfam" id="TIGR04382">
    <property type="entry name" value="myo_inos_iolC_N"/>
    <property type="match status" value="1"/>
</dbReference>
<accession>A0A7K0DXS4</accession>
<dbReference type="CDD" id="cd01166">
    <property type="entry name" value="KdgK"/>
    <property type="match status" value="1"/>
</dbReference>
<protein>
    <submittedName>
        <fullName evidence="8">5-dehydro-2-deoxygluconokinase</fullName>
        <ecNumber evidence="8">2.7.1.92</ecNumber>
    </submittedName>
</protein>
<dbReference type="GO" id="GO:0005524">
    <property type="term" value="F:ATP binding"/>
    <property type="evidence" value="ECO:0007669"/>
    <property type="project" value="UniProtKB-KW"/>
</dbReference>
<dbReference type="InterPro" id="IPR002139">
    <property type="entry name" value="Ribo/fructo_kinase"/>
</dbReference>
<feature type="domain" description="Carbohydrate kinase PfkB" evidence="7">
    <location>
        <begin position="31"/>
        <end position="326"/>
    </location>
</feature>
<proteinExistence type="inferred from homology"/>
<dbReference type="PRINTS" id="PR00990">
    <property type="entry name" value="RIBOKINASE"/>
</dbReference>
<evidence type="ECO:0000313" key="9">
    <source>
        <dbReference type="Proteomes" id="UP000431401"/>
    </source>
</evidence>
<dbReference type="EC" id="2.7.1.92" evidence="8"/>
<evidence type="ECO:0000313" key="8">
    <source>
        <dbReference type="EMBL" id="MQY29654.1"/>
    </source>
</evidence>
<feature type="region of interest" description="Disordered" evidence="6">
    <location>
        <begin position="1"/>
        <end position="23"/>
    </location>
</feature>
<keyword evidence="2 8" id="KW-0808">Transferase</keyword>
<dbReference type="Gene3D" id="2.20.150.10">
    <property type="entry name" value="putative 5-dehydro-2- deoxygluconokinase"/>
    <property type="match status" value="1"/>
</dbReference>
<dbReference type="InterPro" id="IPR030830">
    <property type="entry name" value="Myo_inos_IolC"/>
</dbReference>
<gene>
    <name evidence="8" type="primary">iolC_2</name>
    <name evidence="8" type="ORF">NRB56_52450</name>
</gene>
<organism evidence="8 9">
    <name type="scientific">Nocardia aurantia</name>
    <dbReference type="NCBI Taxonomy" id="2585199"/>
    <lineage>
        <taxon>Bacteria</taxon>
        <taxon>Bacillati</taxon>
        <taxon>Actinomycetota</taxon>
        <taxon>Actinomycetes</taxon>
        <taxon>Mycobacteriales</taxon>
        <taxon>Nocardiaceae</taxon>
        <taxon>Nocardia</taxon>
    </lineage>
</organism>